<keyword evidence="7 12" id="KW-0464">Manganese</keyword>
<feature type="binding site" evidence="11">
    <location>
        <begin position="201"/>
        <end position="205"/>
    </location>
    <ligand>
        <name>GMP</name>
        <dbReference type="ChEBI" id="CHEBI:58115"/>
    </ligand>
</feature>
<dbReference type="PANTHER" id="PTHR11118">
    <property type="entry name" value="RNA-SPLICING LIGASE RTCB HOMOLOG"/>
    <property type="match status" value="1"/>
</dbReference>
<dbReference type="PANTHER" id="PTHR11118:SF1">
    <property type="entry name" value="RNA-SPLICING LIGASE RTCB HOMOLOG"/>
    <property type="match status" value="1"/>
</dbReference>
<dbReference type="RefSeq" id="WP_085197272.1">
    <property type="nucleotide sequence ID" value="NZ_AP022314.1"/>
</dbReference>
<dbReference type="PROSITE" id="PS01288">
    <property type="entry name" value="UPF0027"/>
    <property type="match status" value="1"/>
</dbReference>
<proteinExistence type="inferred from homology"/>
<feature type="binding site" evidence="12">
    <location>
        <position position="322"/>
    </location>
    <ligand>
        <name>Mn(2+)</name>
        <dbReference type="ChEBI" id="CHEBI:29035"/>
        <label>2</label>
    </ligand>
</feature>
<dbReference type="EC" id="6.5.1.-" evidence="13"/>
<evidence type="ECO:0000256" key="1">
    <source>
        <dbReference type="ARBA" id="ARBA00008071"/>
    </source>
</evidence>
<evidence type="ECO:0000256" key="10">
    <source>
        <dbReference type="PIRSR" id="PIRSR601233-1"/>
    </source>
</evidence>
<sequence length="473" mass="50192">MKLVQETPFRFRIDPSGGMRVPGVIFASRSLLPETNREPLLRQVANVATLPGIVEASYAMPDIHLGYGFPIGGVAATDVRAGGVISPGGVGFDISCGVRMLSADLERGEFAKVGKLVMDRLSKRIPRGAGPGAVRAPVSDEELDQVLRGGSRYVVEHGDGSQLDLDRCEDGGVFEEADPAAVSERARARGRHQLGSLGSGNHFLEVQHVAEVLDEPVAKAFGLRAGQVCVMIHCGSRGLGHQICTDEVHAMDHAMQRHGVRVPDRQLACVPVDSGEGRRYLGAMYAAANYARANRQILGRAASEVFLSVTGTGLELVYDISHNLARIERHDVAGDLVDLCVHRKGATRALPPGHPELPTDLADVGQPVLIPGSMGTSSYVLAGVAGGGAFHSTCHGAGRQLSRHQAARSVSQKVLRDQLERQQGILVRGASRRGLVEEAPAAYKDVSEVVAVAEQAGLCRTVARLEPLGVVKG</sequence>
<feature type="binding site" evidence="11">
    <location>
        <position position="378"/>
    </location>
    <ligand>
        <name>GMP</name>
        <dbReference type="ChEBI" id="CHEBI:58115"/>
    </ligand>
</feature>
<evidence type="ECO:0000256" key="6">
    <source>
        <dbReference type="ARBA" id="ARBA00023134"/>
    </source>
</evidence>
<evidence type="ECO:0000256" key="7">
    <source>
        <dbReference type="ARBA" id="ARBA00023211"/>
    </source>
</evidence>
<dbReference type="GO" id="GO:0042245">
    <property type="term" value="P:RNA repair"/>
    <property type="evidence" value="ECO:0007669"/>
    <property type="project" value="UniProtKB-KW"/>
</dbReference>
<dbReference type="InterPro" id="IPR001233">
    <property type="entry name" value="RtcB"/>
</dbReference>
<dbReference type="FunFam" id="3.90.1860.10:FF:000001">
    <property type="entry name" value="tRNA-splicing ligase RtcB homolog"/>
    <property type="match status" value="1"/>
</dbReference>
<evidence type="ECO:0000256" key="9">
    <source>
        <dbReference type="ARBA" id="ARBA00049514"/>
    </source>
</evidence>
<dbReference type="Pfam" id="PF01139">
    <property type="entry name" value="RtcB"/>
    <property type="match status" value="1"/>
</dbReference>
<dbReference type="EMBL" id="AP022314">
    <property type="protein sequence ID" value="BBU21657.1"/>
    <property type="molecule type" value="Genomic_DNA"/>
</dbReference>
<evidence type="ECO:0000256" key="4">
    <source>
        <dbReference type="ARBA" id="ARBA00022741"/>
    </source>
</evidence>
<dbReference type="GO" id="GO:0006396">
    <property type="term" value="P:RNA processing"/>
    <property type="evidence" value="ECO:0007669"/>
    <property type="project" value="InterPro"/>
</dbReference>
<dbReference type="AlphaFoldDB" id="A0AAD1GYU5"/>
<evidence type="ECO:0000313" key="15">
    <source>
        <dbReference type="Proteomes" id="UP000464624"/>
    </source>
</evidence>
<feature type="binding site" evidence="11">
    <location>
        <begin position="322"/>
        <end position="323"/>
    </location>
    <ligand>
        <name>GMP</name>
        <dbReference type="ChEBI" id="CHEBI:58115"/>
    </ligand>
</feature>
<evidence type="ECO:0000256" key="3">
    <source>
        <dbReference type="ARBA" id="ARBA00022723"/>
    </source>
</evidence>
<accession>A0AAD1GYU5</accession>
<feature type="active site" description="GMP-histidine intermediate" evidence="10">
    <location>
        <position position="395"/>
    </location>
</feature>
<organism evidence="14 15">
    <name type="scientific">Mycobacterium xenopi</name>
    <dbReference type="NCBI Taxonomy" id="1789"/>
    <lineage>
        <taxon>Bacteria</taxon>
        <taxon>Bacillati</taxon>
        <taxon>Actinomycetota</taxon>
        <taxon>Actinomycetes</taxon>
        <taxon>Mycobacteriales</taxon>
        <taxon>Mycobacteriaceae</taxon>
        <taxon>Mycobacterium</taxon>
    </lineage>
</organism>
<dbReference type="GO" id="GO:0005525">
    <property type="term" value="F:GTP binding"/>
    <property type="evidence" value="ECO:0007669"/>
    <property type="project" value="UniProtKB-KW"/>
</dbReference>
<keyword evidence="6 11" id="KW-0342">GTP-binding</keyword>
<protein>
    <recommendedName>
        <fullName evidence="13">tRNA-splicing ligase RtcB</fullName>
        <ecNumber evidence="13">6.5.1.-</ecNumber>
    </recommendedName>
</protein>
<feature type="binding site" evidence="11">
    <location>
        <position position="472"/>
    </location>
    <ligand>
        <name>GMP</name>
        <dbReference type="ChEBI" id="CHEBI:58115"/>
    </ligand>
</feature>
<dbReference type="GO" id="GO:0003972">
    <property type="term" value="F:RNA ligase (ATP) activity"/>
    <property type="evidence" value="ECO:0007669"/>
    <property type="project" value="TreeGrafter"/>
</dbReference>
<dbReference type="Proteomes" id="UP000464624">
    <property type="component" value="Chromosome"/>
</dbReference>
<keyword evidence="4 11" id="KW-0547">Nucleotide-binding</keyword>
<evidence type="ECO:0000256" key="8">
    <source>
        <dbReference type="ARBA" id="ARBA00047746"/>
    </source>
</evidence>
<keyword evidence="2 13" id="KW-0436">Ligase</keyword>
<gene>
    <name evidence="13 14" type="primary">rtcB</name>
    <name evidence="14" type="ORF">MYXE_14460</name>
</gene>
<dbReference type="GO" id="GO:0046872">
    <property type="term" value="F:metal ion binding"/>
    <property type="evidence" value="ECO:0007669"/>
    <property type="project" value="UniProtKB-UniRule"/>
</dbReference>
<feature type="binding site" evidence="12">
    <location>
        <position position="233"/>
    </location>
    <ligand>
        <name>Mn(2+)</name>
        <dbReference type="ChEBI" id="CHEBI:29035"/>
        <label>2</label>
    </ligand>
</feature>
<dbReference type="InterPro" id="IPR036025">
    <property type="entry name" value="RtcB-like_sf"/>
</dbReference>
<comment type="cofactor">
    <cofactor evidence="12 13">
        <name>Mn(2+)</name>
        <dbReference type="ChEBI" id="CHEBI:29035"/>
    </cofactor>
    <text evidence="12 13">Binds 2 manganese ions per subunit.</text>
</comment>
<keyword evidence="3 12" id="KW-0479">Metal-binding</keyword>
<evidence type="ECO:0000313" key="14">
    <source>
        <dbReference type="EMBL" id="BBU21657.1"/>
    </source>
</evidence>
<dbReference type="KEGG" id="mxe:MYXE_14460"/>
<reference evidence="14 15" key="1">
    <citation type="submission" date="2019-12" db="EMBL/GenBank/DDBJ databases">
        <title>Complete genome sequence of Mycolicibacterium xenopi str. JCM15661T.</title>
        <authorList>
            <person name="Yoshida M."/>
            <person name="Fukano H."/>
            <person name="Asakura T."/>
            <person name="Hoshino Y."/>
        </authorList>
    </citation>
    <scope>NUCLEOTIDE SEQUENCE [LARGE SCALE GENOMIC DNA]</scope>
    <source>
        <strain evidence="14 15">JCM 15661T</strain>
    </source>
</reference>
<feature type="binding site" evidence="11">
    <location>
        <begin position="371"/>
        <end position="374"/>
    </location>
    <ligand>
        <name>GMP</name>
        <dbReference type="ChEBI" id="CHEBI:58115"/>
    </ligand>
</feature>
<name>A0AAD1GYU5_MYCXE</name>
<dbReference type="SUPFAM" id="SSF103365">
    <property type="entry name" value="Hypothetical protein PH1602"/>
    <property type="match status" value="1"/>
</dbReference>
<keyword evidence="5" id="KW-0692">RNA repair</keyword>
<dbReference type="GO" id="GO:0170057">
    <property type="term" value="F:RNA ligase (GTP) activity"/>
    <property type="evidence" value="ECO:0007669"/>
    <property type="project" value="UniProtKB-EC"/>
</dbReference>
<comment type="subunit">
    <text evidence="13">Monomer.</text>
</comment>
<feature type="binding site" evidence="12">
    <location>
        <position position="93"/>
    </location>
    <ligand>
        <name>Mn(2+)</name>
        <dbReference type="ChEBI" id="CHEBI:29035"/>
        <label>1</label>
    </ligand>
</feature>
<evidence type="ECO:0000256" key="13">
    <source>
        <dbReference type="RuleBase" id="RU371113"/>
    </source>
</evidence>
<evidence type="ECO:0000256" key="12">
    <source>
        <dbReference type="PIRSR" id="PIRSR601233-3"/>
    </source>
</evidence>
<comment type="catalytic activity">
    <reaction evidence="9">
        <text>a 3'-end 2',3'-cyclophospho-ribonucleotide-RNA + a 5'-end dephospho-ribonucleoside-RNA + GTP + H2O = a ribonucleotidyl-ribonucleotide-RNA + GMP + diphosphate + H(+)</text>
        <dbReference type="Rhea" id="RHEA:68080"/>
        <dbReference type="Rhea" id="RHEA-COMP:10464"/>
        <dbReference type="Rhea" id="RHEA-COMP:13936"/>
        <dbReference type="Rhea" id="RHEA-COMP:17355"/>
        <dbReference type="ChEBI" id="CHEBI:15377"/>
        <dbReference type="ChEBI" id="CHEBI:15378"/>
        <dbReference type="ChEBI" id="CHEBI:33019"/>
        <dbReference type="ChEBI" id="CHEBI:37565"/>
        <dbReference type="ChEBI" id="CHEBI:58115"/>
        <dbReference type="ChEBI" id="CHEBI:83064"/>
        <dbReference type="ChEBI" id="CHEBI:138284"/>
        <dbReference type="ChEBI" id="CHEBI:173118"/>
        <dbReference type="EC" id="6.5.1.8"/>
    </reaction>
</comment>
<comment type="similarity">
    <text evidence="1 13">Belongs to the RtcB family.</text>
</comment>
<dbReference type="Gene3D" id="3.90.1860.10">
    <property type="entry name" value="tRNA-splicing ligase RtcB"/>
    <property type="match status" value="1"/>
</dbReference>
<feature type="binding site" evidence="12">
    <location>
        <position position="202"/>
    </location>
    <ligand>
        <name>Mn(2+)</name>
        <dbReference type="ChEBI" id="CHEBI:29035"/>
        <label>1</label>
    </ligand>
</feature>
<feature type="binding site" evidence="11">
    <location>
        <begin position="395"/>
        <end position="398"/>
    </location>
    <ligand>
        <name>GMP</name>
        <dbReference type="ChEBI" id="CHEBI:58115"/>
    </ligand>
</feature>
<evidence type="ECO:0000256" key="11">
    <source>
        <dbReference type="PIRSR" id="PIRSR601233-2"/>
    </source>
</evidence>
<comment type="catalytic activity">
    <reaction evidence="8">
        <text>a 3'-end 3'-phospho-ribonucleotide-RNA + a 5'-end dephospho-ribonucleoside-RNA + GTP = a ribonucleotidyl-ribonucleotide-RNA + GMP + diphosphate</text>
        <dbReference type="Rhea" id="RHEA:68076"/>
        <dbReference type="Rhea" id="RHEA-COMP:10463"/>
        <dbReference type="Rhea" id="RHEA-COMP:13936"/>
        <dbReference type="Rhea" id="RHEA-COMP:17355"/>
        <dbReference type="ChEBI" id="CHEBI:33019"/>
        <dbReference type="ChEBI" id="CHEBI:37565"/>
        <dbReference type="ChEBI" id="CHEBI:58115"/>
        <dbReference type="ChEBI" id="CHEBI:83062"/>
        <dbReference type="ChEBI" id="CHEBI:138284"/>
        <dbReference type="ChEBI" id="CHEBI:173118"/>
        <dbReference type="EC" id="6.5.1.8"/>
    </reaction>
</comment>
<evidence type="ECO:0000256" key="2">
    <source>
        <dbReference type="ARBA" id="ARBA00022598"/>
    </source>
</evidence>
<evidence type="ECO:0000256" key="5">
    <source>
        <dbReference type="ARBA" id="ARBA00022800"/>
    </source>
</evidence>